<dbReference type="InterPro" id="IPR018202">
    <property type="entry name" value="Ser_caboxypep_ser_AS"/>
</dbReference>
<evidence type="ECO:0000256" key="3">
    <source>
        <dbReference type="ARBA" id="ARBA00022729"/>
    </source>
</evidence>
<evidence type="ECO:0000313" key="7">
    <source>
        <dbReference type="EMBL" id="MCC4619500.1"/>
    </source>
</evidence>
<dbReference type="InterPro" id="IPR001563">
    <property type="entry name" value="Peptidase_S10"/>
</dbReference>
<name>A0ABS8HE73_9XANT</name>
<organism evidence="7 8">
    <name type="scientific">Xanthomonas cassavae CFBP 4642</name>
    <dbReference type="NCBI Taxonomy" id="1219375"/>
    <lineage>
        <taxon>Bacteria</taxon>
        <taxon>Pseudomonadati</taxon>
        <taxon>Pseudomonadota</taxon>
        <taxon>Gammaproteobacteria</taxon>
        <taxon>Lysobacterales</taxon>
        <taxon>Lysobacteraceae</taxon>
        <taxon>Xanthomonas</taxon>
    </lineage>
</organism>
<evidence type="ECO:0000256" key="2">
    <source>
        <dbReference type="ARBA" id="ARBA00022670"/>
    </source>
</evidence>
<evidence type="ECO:0000256" key="4">
    <source>
        <dbReference type="ARBA" id="ARBA00022801"/>
    </source>
</evidence>
<keyword evidence="8" id="KW-1185">Reference proteome</keyword>
<dbReference type="Gene3D" id="3.40.50.1820">
    <property type="entry name" value="alpha/beta hydrolase"/>
    <property type="match status" value="1"/>
</dbReference>
<keyword evidence="2" id="KW-0645">Protease</keyword>
<sequence>MPSFLRAGLLACFLLSGAALADAPERTDKSDAKRDASAAAAAARQAPLPADVSVRQSTRVAGRSLSYTATVGTLPVRDAQGKTTGEVVFTAYTVDGKERPVTFALNGGPGAASVYLNLGAIGPKVVSFGAEGDSASAPAALRDNPGTWLDFTDLVFIDPVGTGFSRALIGDDDAKKQFYNPQADVEYLSRVIYDWLLKNRRLQARKYLVGESYGGFRGPRITHYLQTRLGVAMNGVVLVSPYLNPTLDDNGDVSPLAWMLTLPSIAAAHLERQGQLSDSAMRQVIDYTRGDYAVALMKGRTDPQAHEAMLQQVTRMTGLDPAYVRRSGGRLETQAYLREVFRDKGELGSRYDSNVTAFDPFPNDAEQRANDPLLDSIIAPTTTAMVDFVTRVVGWKIDAQYRALNYDVNKLWDWNDELRKGAVTQLRQSVAIDPKLRVLIAHGWNDLSCPFMGSVLTVDQMPAMGSDPKRVQVREYPGGHMFYNRADSQSAFRNDVKAMYETR</sequence>
<dbReference type="RefSeq" id="WP_029219567.1">
    <property type="nucleotide sequence ID" value="NZ_CAWLZN010000001.1"/>
</dbReference>
<dbReference type="InterPro" id="IPR029058">
    <property type="entry name" value="AB_hydrolase_fold"/>
</dbReference>
<dbReference type="PROSITE" id="PS00131">
    <property type="entry name" value="CARBOXYPEPT_SER_SER"/>
    <property type="match status" value="1"/>
</dbReference>
<dbReference type="Pfam" id="PF00450">
    <property type="entry name" value="Peptidase_S10"/>
    <property type="match status" value="1"/>
</dbReference>
<keyword evidence="4" id="KW-0378">Hydrolase</keyword>
<keyword evidence="5" id="KW-0325">Glycoprotein</keyword>
<feature type="signal peptide" evidence="6">
    <location>
        <begin position="1"/>
        <end position="21"/>
    </location>
</feature>
<dbReference type="SUPFAM" id="SSF53474">
    <property type="entry name" value="alpha/beta-Hydrolases"/>
    <property type="match status" value="1"/>
</dbReference>
<evidence type="ECO:0000256" key="6">
    <source>
        <dbReference type="SAM" id="SignalP"/>
    </source>
</evidence>
<dbReference type="EMBL" id="JAJGQJ010000007">
    <property type="protein sequence ID" value="MCC4619500.1"/>
    <property type="molecule type" value="Genomic_DNA"/>
</dbReference>
<keyword evidence="3 6" id="KW-0732">Signal</keyword>
<evidence type="ECO:0000256" key="5">
    <source>
        <dbReference type="ARBA" id="ARBA00023180"/>
    </source>
</evidence>
<evidence type="ECO:0000313" key="8">
    <source>
        <dbReference type="Proteomes" id="UP001199206"/>
    </source>
</evidence>
<comment type="caution">
    <text evidence="7">The sequence shown here is derived from an EMBL/GenBank/DDBJ whole genome shotgun (WGS) entry which is preliminary data.</text>
</comment>
<feature type="chain" id="PRO_5045955049" evidence="6">
    <location>
        <begin position="22"/>
        <end position="503"/>
    </location>
</feature>
<dbReference type="Proteomes" id="UP001199206">
    <property type="component" value="Unassembled WGS sequence"/>
</dbReference>
<gene>
    <name evidence="7" type="ORF">LL965_05145</name>
</gene>
<dbReference type="PANTHER" id="PTHR11802:SF3">
    <property type="entry name" value="RETINOID-INDUCIBLE SERINE CARBOXYPEPTIDASE"/>
    <property type="match status" value="1"/>
</dbReference>
<dbReference type="PANTHER" id="PTHR11802">
    <property type="entry name" value="SERINE PROTEASE FAMILY S10 SERINE CARBOXYPEPTIDASE"/>
    <property type="match status" value="1"/>
</dbReference>
<keyword evidence="1" id="KW-0121">Carboxypeptidase</keyword>
<accession>A0ABS8HE73</accession>
<evidence type="ECO:0000256" key="1">
    <source>
        <dbReference type="ARBA" id="ARBA00022645"/>
    </source>
</evidence>
<reference evidence="7 8" key="1">
    <citation type="submission" date="2021-10" db="EMBL/GenBank/DDBJ databases">
        <title>Genome sequencing of Xanthomonas strains from NCPPB.</title>
        <authorList>
            <person name="Hussein R."/>
            <person name="Harrison J."/>
            <person name="Studholme D.J."/>
            <person name="Vicente J."/>
            <person name="Grant M."/>
        </authorList>
    </citation>
    <scope>NUCLEOTIDE SEQUENCE [LARGE SCALE GENOMIC DNA]</scope>
    <source>
        <strain evidence="7 8">NCPPB 101</strain>
    </source>
</reference>
<proteinExistence type="predicted"/>
<protein>
    <submittedName>
        <fullName evidence="7">S10 family peptidase</fullName>
    </submittedName>
</protein>